<dbReference type="AlphaFoldDB" id="A0AAD9RRA1"/>
<accession>A0AAD9RRA1</accession>
<gene>
    <name evidence="1" type="ORF">KPH14_006797</name>
</gene>
<proteinExistence type="predicted"/>
<dbReference type="EMBL" id="JAIFRP010000026">
    <property type="protein sequence ID" value="KAK2584415.1"/>
    <property type="molecule type" value="Genomic_DNA"/>
</dbReference>
<name>A0AAD9RRA1_9HYME</name>
<organism evidence="1 2">
    <name type="scientific">Odynerus spinipes</name>
    <dbReference type="NCBI Taxonomy" id="1348599"/>
    <lineage>
        <taxon>Eukaryota</taxon>
        <taxon>Metazoa</taxon>
        <taxon>Ecdysozoa</taxon>
        <taxon>Arthropoda</taxon>
        <taxon>Hexapoda</taxon>
        <taxon>Insecta</taxon>
        <taxon>Pterygota</taxon>
        <taxon>Neoptera</taxon>
        <taxon>Endopterygota</taxon>
        <taxon>Hymenoptera</taxon>
        <taxon>Apocrita</taxon>
        <taxon>Aculeata</taxon>
        <taxon>Vespoidea</taxon>
        <taxon>Vespidae</taxon>
        <taxon>Eumeninae</taxon>
        <taxon>Odynerus</taxon>
    </lineage>
</organism>
<evidence type="ECO:0000313" key="1">
    <source>
        <dbReference type="EMBL" id="KAK2584415.1"/>
    </source>
</evidence>
<reference evidence="1" key="2">
    <citation type="journal article" date="2023" name="Commun. Biol.">
        <title>Intrasexual cuticular hydrocarbon dimorphism in a wasp sheds light on hydrocarbon biosynthesis genes in Hymenoptera.</title>
        <authorList>
            <person name="Moris V.C."/>
            <person name="Podsiadlowski L."/>
            <person name="Martin S."/>
            <person name="Oeyen J.P."/>
            <person name="Donath A."/>
            <person name="Petersen M."/>
            <person name="Wilbrandt J."/>
            <person name="Misof B."/>
            <person name="Liedtke D."/>
            <person name="Thamm M."/>
            <person name="Scheiner R."/>
            <person name="Schmitt T."/>
            <person name="Niehuis O."/>
        </authorList>
    </citation>
    <scope>NUCLEOTIDE SEQUENCE</scope>
    <source>
        <strain evidence="1">GBR_01_08_01A</strain>
    </source>
</reference>
<keyword evidence="2" id="KW-1185">Reference proteome</keyword>
<reference evidence="1" key="1">
    <citation type="submission" date="2021-08" db="EMBL/GenBank/DDBJ databases">
        <authorList>
            <person name="Misof B."/>
            <person name="Oliver O."/>
            <person name="Podsiadlowski L."/>
            <person name="Donath A."/>
            <person name="Peters R."/>
            <person name="Mayer C."/>
            <person name="Rust J."/>
            <person name="Gunkel S."/>
            <person name="Lesny P."/>
            <person name="Martin S."/>
            <person name="Oeyen J.P."/>
            <person name="Petersen M."/>
            <person name="Panagiotis P."/>
            <person name="Wilbrandt J."/>
            <person name="Tanja T."/>
        </authorList>
    </citation>
    <scope>NUCLEOTIDE SEQUENCE</scope>
    <source>
        <strain evidence="1">GBR_01_08_01A</strain>
        <tissue evidence="1">Thorax + abdomen</tissue>
    </source>
</reference>
<evidence type="ECO:0000313" key="2">
    <source>
        <dbReference type="Proteomes" id="UP001258017"/>
    </source>
</evidence>
<sequence>MIAAPIGCYTSAGHPLSDFIKDIEARAALAKVNAREKAHGSTETYRECSGIDYRELESLSSVFAGAASTKFLVGSKSLRILKTFWDSKQQLSQETMDRRLN</sequence>
<protein>
    <submittedName>
        <fullName evidence="1">Uncharacterized protein</fullName>
    </submittedName>
</protein>
<comment type="caution">
    <text evidence="1">The sequence shown here is derived from an EMBL/GenBank/DDBJ whole genome shotgun (WGS) entry which is preliminary data.</text>
</comment>
<dbReference type="Proteomes" id="UP001258017">
    <property type="component" value="Unassembled WGS sequence"/>
</dbReference>